<comment type="cofactor">
    <cofactor evidence="1">
        <name>Zn(2+)</name>
        <dbReference type="ChEBI" id="CHEBI:29105"/>
    </cofactor>
</comment>
<dbReference type="PANTHER" id="PTHR12993:SF27">
    <property type="entry name" value="N-ACETYL-ALPHA-D-GLUCOSAMINYL L-MALATE DEACETYLASE 2-RELATED"/>
    <property type="match status" value="1"/>
</dbReference>
<organism evidence="2 3">
    <name type="scientific">Litchfieldia luteola</name>
    <dbReference type="NCBI Taxonomy" id="682179"/>
    <lineage>
        <taxon>Bacteria</taxon>
        <taxon>Bacillati</taxon>
        <taxon>Bacillota</taxon>
        <taxon>Bacilli</taxon>
        <taxon>Bacillales</taxon>
        <taxon>Bacillaceae</taxon>
        <taxon>Litchfieldia</taxon>
    </lineage>
</organism>
<dbReference type="RefSeq" id="WP_193539167.1">
    <property type="nucleotide sequence ID" value="NZ_JADCLJ010000024.1"/>
</dbReference>
<dbReference type="InterPro" id="IPR024078">
    <property type="entry name" value="LmbE-like_dom_sf"/>
</dbReference>
<dbReference type="SUPFAM" id="SSF102588">
    <property type="entry name" value="LmbE-like"/>
    <property type="match status" value="1"/>
</dbReference>
<evidence type="ECO:0000256" key="1">
    <source>
        <dbReference type="ARBA" id="ARBA00001947"/>
    </source>
</evidence>
<proteinExistence type="predicted"/>
<accession>A0ABR9QNB3</accession>
<sequence length="219" mass="24486">MERHILMVFPHPDDEAFGTAGFIVKQTKQGVPVTYACATLGEMGRNMGKPFFANRETLPGIRKKELEDACKVMGIQDLRMLGFRDKTLEFEEEGKLSSSVEEIINEINPSLVITFYPGHGVHPDHDATGAAVIDALSRIPAQKRPTVYCKAITKDVFEVLGKPDVVVDVSDVLDTKIAAMEAHRSQTEGLLSRMKDNLNSADSDIMGWLKKESFWIYKW</sequence>
<dbReference type="NCBIfam" id="TIGR04000">
    <property type="entry name" value="thiol_BshB2"/>
    <property type="match status" value="1"/>
</dbReference>
<dbReference type="Gene3D" id="3.40.50.10320">
    <property type="entry name" value="LmbE-like"/>
    <property type="match status" value="1"/>
</dbReference>
<evidence type="ECO:0000313" key="2">
    <source>
        <dbReference type="EMBL" id="MBE4910000.1"/>
    </source>
</evidence>
<dbReference type="PANTHER" id="PTHR12993">
    <property type="entry name" value="N-ACETYLGLUCOSAMINYL-PHOSPHATIDYLINOSITOL DE-N-ACETYLASE-RELATED"/>
    <property type="match status" value="1"/>
</dbReference>
<name>A0ABR9QNB3_9BACI</name>
<gene>
    <name evidence="2" type="primary">bshB2</name>
    <name evidence="2" type="ORF">IMZ08_18340</name>
</gene>
<comment type="caution">
    <text evidence="2">The sequence shown here is derived from an EMBL/GenBank/DDBJ whole genome shotgun (WGS) entry which is preliminary data.</text>
</comment>
<keyword evidence="3" id="KW-1185">Reference proteome</keyword>
<dbReference type="EMBL" id="JADCLJ010000024">
    <property type="protein sequence ID" value="MBE4910000.1"/>
    <property type="molecule type" value="Genomic_DNA"/>
</dbReference>
<dbReference type="Proteomes" id="UP001516662">
    <property type="component" value="Unassembled WGS sequence"/>
</dbReference>
<dbReference type="InterPro" id="IPR023841">
    <property type="entry name" value="BshB2"/>
</dbReference>
<dbReference type="InterPro" id="IPR003737">
    <property type="entry name" value="GlcNAc_PI_deacetylase-related"/>
</dbReference>
<protein>
    <submittedName>
        <fullName evidence="2">Bacillithiol biosynthesis deacetylase BshB2</fullName>
    </submittedName>
</protein>
<evidence type="ECO:0000313" key="3">
    <source>
        <dbReference type="Proteomes" id="UP001516662"/>
    </source>
</evidence>
<reference evidence="2 3" key="1">
    <citation type="submission" date="2020-10" db="EMBL/GenBank/DDBJ databases">
        <title>Bacillus sp. HD4P25, an endophyte from a halophyte.</title>
        <authorList>
            <person name="Sun J.-Q."/>
        </authorList>
    </citation>
    <scope>NUCLEOTIDE SEQUENCE [LARGE SCALE GENOMIC DNA]</scope>
    <source>
        <strain evidence="2 3">YIM 93174</strain>
    </source>
</reference>
<dbReference type="Pfam" id="PF02585">
    <property type="entry name" value="PIG-L"/>
    <property type="match status" value="1"/>
</dbReference>